<reference evidence="5 6" key="1">
    <citation type="journal article" date="2019" name="Plant Biotechnol. J.">
        <title>The red bayberry genome and genetic basis of sex determination.</title>
        <authorList>
            <person name="Jia H.M."/>
            <person name="Jia H.J."/>
            <person name="Cai Q.L."/>
            <person name="Wang Y."/>
            <person name="Zhao H.B."/>
            <person name="Yang W.F."/>
            <person name="Wang G.Y."/>
            <person name="Li Y.H."/>
            <person name="Zhan D.L."/>
            <person name="Shen Y.T."/>
            <person name="Niu Q.F."/>
            <person name="Chang L."/>
            <person name="Qiu J."/>
            <person name="Zhao L."/>
            <person name="Xie H.B."/>
            <person name="Fu W.Y."/>
            <person name="Jin J."/>
            <person name="Li X.W."/>
            <person name="Jiao Y."/>
            <person name="Zhou C.C."/>
            <person name="Tu T."/>
            <person name="Chai C.Y."/>
            <person name="Gao J.L."/>
            <person name="Fan L.J."/>
            <person name="van de Weg E."/>
            <person name="Wang J.Y."/>
            <person name="Gao Z.S."/>
        </authorList>
    </citation>
    <scope>NUCLEOTIDE SEQUENCE [LARGE SCALE GENOMIC DNA]</scope>
    <source>
        <tissue evidence="5">Leaves</tissue>
    </source>
</reference>
<dbReference type="CDD" id="cd07816">
    <property type="entry name" value="Bet_v1-like"/>
    <property type="match status" value="1"/>
</dbReference>
<keyword evidence="3" id="KW-0568">Pathogenesis-related protein</keyword>
<dbReference type="PANTHER" id="PTHR31213:SF157">
    <property type="entry name" value="MAJOR ALLERGEN MAL D 1-LIKE"/>
    <property type="match status" value="1"/>
</dbReference>
<evidence type="ECO:0000256" key="2">
    <source>
        <dbReference type="ARBA" id="ARBA00022821"/>
    </source>
</evidence>
<dbReference type="GO" id="GO:0038023">
    <property type="term" value="F:signaling receptor activity"/>
    <property type="evidence" value="ECO:0007669"/>
    <property type="project" value="InterPro"/>
</dbReference>
<organism evidence="5 6">
    <name type="scientific">Morella rubra</name>
    <name type="common">Chinese bayberry</name>
    <dbReference type="NCBI Taxonomy" id="262757"/>
    <lineage>
        <taxon>Eukaryota</taxon>
        <taxon>Viridiplantae</taxon>
        <taxon>Streptophyta</taxon>
        <taxon>Embryophyta</taxon>
        <taxon>Tracheophyta</taxon>
        <taxon>Spermatophyta</taxon>
        <taxon>Magnoliopsida</taxon>
        <taxon>eudicotyledons</taxon>
        <taxon>Gunneridae</taxon>
        <taxon>Pentapetalae</taxon>
        <taxon>rosids</taxon>
        <taxon>fabids</taxon>
        <taxon>Fagales</taxon>
        <taxon>Myricaceae</taxon>
        <taxon>Morella</taxon>
    </lineage>
</organism>
<feature type="domain" description="Bet v I/Major latex protein" evidence="4">
    <location>
        <begin position="62"/>
        <end position="188"/>
    </location>
</feature>
<dbReference type="OrthoDB" id="1880172at2759"/>
<dbReference type="EMBL" id="RXIC02000025">
    <property type="protein sequence ID" value="KAB1207531.1"/>
    <property type="molecule type" value="Genomic_DNA"/>
</dbReference>
<comment type="similarity">
    <text evidence="1">Belongs to the BetVI family.</text>
</comment>
<dbReference type="SUPFAM" id="SSF55961">
    <property type="entry name" value="Bet v1-like"/>
    <property type="match status" value="1"/>
</dbReference>
<dbReference type="Proteomes" id="UP000516437">
    <property type="component" value="Chromosome 7"/>
</dbReference>
<name>A0A6A1V4C8_9ROSI</name>
<comment type="caution">
    <text evidence="5">The sequence shown here is derived from an EMBL/GenBank/DDBJ whole genome shotgun (WGS) entry which is preliminary data.</text>
</comment>
<dbReference type="Gene3D" id="3.30.530.20">
    <property type="match status" value="1"/>
</dbReference>
<dbReference type="InterPro" id="IPR000916">
    <property type="entry name" value="Bet_v_I/MLP"/>
</dbReference>
<dbReference type="GO" id="GO:0005634">
    <property type="term" value="C:nucleus"/>
    <property type="evidence" value="ECO:0007669"/>
    <property type="project" value="TreeGrafter"/>
</dbReference>
<dbReference type="GO" id="GO:0006952">
    <property type="term" value="P:defense response"/>
    <property type="evidence" value="ECO:0007669"/>
    <property type="project" value="UniProtKB-KW"/>
</dbReference>
<gene>
    <name evidence="5" type="ORF">CJ030_MR7G007530</name>
</gene>
<dbReference type="InterPro" id="IPR024949">
    <property type="entry name" value="Bet_v_I_allergen"/>
</dbReference>
<dbReference type="AlphaFoldDB" id="A0A6A1V4C8"/>
<evidence type="ECO:0000256" key="1">
    <source>
        <dbReference type="ARBA" id="ARBA00009744"/>
    </source>
</evidence>
<dbReference type="PRINTS" id="PR00634">
    <property type="entry name" value="BETALLERGEN"/>
</dbReference>
<keyword evidence="6" id="KW-1185">Reference proteome</keyword>
<evidence type="ECO:0000256" key="3">
    <source>
        <dbReference type="ARBA" id="ARBA00023265"/>
    </source>
</evidence>
<accession>A0A6A1V4C8</accession>
<dbReference type="InterPro" id="IPR050279">
    <property type="entry name" value="Plant_def-hormone_signal"/>
</dbReference>
<evidence type="ECO:0000259" key="4">
    <source>
        <dbReference type="Pfam" id="PF00407"/>
    </source>
</evidence>
<dbReference type="GO" id="GO:0004864">
    <property type="term" value="F:protein phosphatase inhibitor activity"/>
    <property type="evidence" value="ECO:0007669"/>
    <property type="project" value="InterPro"/>
</dbReference>
<evidence type="ECO:0000313" key="6">
    <source>
        <dbReference type="Proteomes" id="UP000516437"/>
    </source>
</evidence>
<dbReference type="FunFam" id="3.30.530.20:FF:000007">
    <property type="entry name" value="Major pollen allergen Bet v 1-A"/>
    <property type="match status" value="1"/>
</dbReference>
<dbReference type="InterPro" id="IPR023393">
    <property type="entry name" value="START-like_dom_sf"/>
</dbReference>
<dbReference type="PANTHER" id="PTHR31213">
    <property type="entry name" value="OS08G0374000 PROTEIN-RELATED"/>
    <property type="match status" value="1"/>
</dbReference>
<sequence length="194" mass="21970">MGQPHLETKVLVPFYNGVLLSCVYEKTERESYYPIYTQIKLNNFYKYHTSSISFPQALILDSHNLIPKLVPQSIKTIEFIEGDGGVGSIKKTTFPEGSQFKYLKHKIDALDTENYLCKYTLIEGGVLGDKLESISYEVKFEATGEGSVCKMTSHYHTKGDIELKEEDIKEGKDKAFGLYKTVEECLLANPDVYA</sequence>
<keyword evidence="2" id="KW-0611">Plant defense</keyword>
<dbReference type="GO" id="GO:0010427">
    <property type="term" value="F:abscisic acid binding"/>
    <property type="evidence" value="ECO:0007669"/>
    <property type="project" value="InterPro"/>
</dbReference>
<dbReference type="Pfam" id="PF00407">
    <property type="entry name" value="Bet_v_1"/>
    <property type="match status" value="1"/>
</dbReference>
<dbReference type="GO" id="GO:0009738">
    <property type="term" value="P:abscisic acid-activated signaling pathway"/>
    <property type="evidence" value="ECO:0007669"/>
    <property type="project" value="InterPro"/>
</dbReference>
<dbReference type="GO" id="GO:0005737">
    <property type="term" value="C:cytoplasm"/>
    <property type="evidence" value="ECO:0007669"/>
    <property type="project" value="TreeGrafter"/>
</dbReference>
<protein>
    <submittedName>
        <fullName evidence="5">Major allergen Mal d 1</fullName>
    </submittedName>
</protein>
<proteinExistence type="inferred from homology"/>
<evidence type="ECO:0000313" key="5">
    <source>
        <dbReference type="EMBL" id="KAB1207531.1"/>
    </source>
</evidence>